<reference evidence="3 4" key="1">
    <citation type="submission" date="2020-08" db="EMBL/GenBank/DDBJ databases">
        <title>Genome sequence of Sphingomonas lutea KCTC 23642T.</title>
        <authorList>
            <person name="Hyun D.-W."/>
            <person name="Bae J.-W."/>
        </authorList>
    </citation>
    <scope>NUCLEOTIDE SEQUENCE [LARGE SCALE GENOMIC DNA]</scope>
    <source>
        <strain evidence="3 4">KCTC 23642</strain>
    </source>
</reference>
<accession>A0A7G9SKP3</accession>
<dbReference type="InterPro" id="IPR012495">
    <property type="entry name" value="TadE-like_dom"/>
</dbReference>
<evidence type="ECO:0000256" key="1">
    <source>
        <dbReference type="SAM" id="Phobius"/>
    </source>
</evidence>
<evidence type="ECO:0000313" key="4">
    <source>
        <dbReference type="Proteomes" id="UP000515971"/>
    </source>
</evidence>
<evidence type="ECO:0000259" key="2">
    <source>
        <dbReference type="Pfam" id="PF07811"/>
    </source>
</evidence>
<gene>
    <name evidence="3" type="ORF">H9L13_06060</name>
</gene>
<dbReference type="KEGG" id="slut:H9L13_06060"/>
<dbReference type="EMBL" id="CP060718">
    <property type="protein sequence ID" value="QNN68418.1"/>
    <property type="molecule type" value="Genomic_DNA"/>
</dbReference>
<proteinExistence type="predicted"/>
<protein>
    <submittedName>
        <fullName evidence="3">Pilus assembly protein</fullName>
    </submittedName>
</protein>
<keyword evidence="4" id="KW-1185">Reference proteome</keyword>
<sequence>MTVLKHLRRDERGAAIIEMAIAMPTLLLFLYGIFQVGVAFQAKAGMQHALGEGARYATLCYNPTIANGCTVPTNDQIKTRINERVFGTKVGTYSDPVVTNGPANSGYRTLSVTFTMTPNYLFFNGPPVNITETKRVYIAGT</sequence>
<organism evidence="3 4">
    <name type="scientific">Sphingomonas lutea</name>
    <dbReference type="NCBI Taxonomy" id="1045317"/>
    <lineage>
        <taxon>Bacteria</taxon>
        <taxon>Pseudomonadati</taxon>
        <taxon>Pseudomonadota</taxon>
        <taxon>Alphaproteobacteria</taxon>
        <taxon>Sphingomonadales</taxon>
        <taxon>Sphingomonadaceae</taxon>
        <taxon>Sphingomonas</taxon>
    </lineage>
</organism>
<dbReference type="Proteomes" id="UP000515971">
    <property type="component" value="Chromosome"/>
</dbReference>
<keyword evidence="1" id="KW-0472">Membrane</keyword>
<dbReference type="Pfam" id="PF07811">
    <property type="entry name" value="TadE"/>
    <property type="match status" value="1"/>
</dbReference>
<dbReference type="RefSeq" id="WP_187539916.1">
    <property type="nucleotide sequence ID" value="NZ_BAABJT010000001.1"/>
</dbReference>
<keyword evidence="1" id="KW-1133">Transmembrane helix</keyword>
<feature type="domain" description="TadE-like" evidence="2">
    <location>
        <begin position="13"/>
        <end position="55"/>
    </location>
</feature>
<name>A0A7G9SKP3_9SPHN</name>
<evidence type="ECO:0000313" key="3">
    <source>
        <dbReference type="EMBL" id="QNN68418.1"/>
    </source>
</evidence>
<keyword evidence="1" id="KW-0812">Transmembrane</keyword>
<dbReference type="AlphaFoldDB" id="A0A7G9SKP3"/>
<feature type="transmembrane region" description="Helical" evidence="1">
    <location>
        <begin position="12"/>
        <end position="34"/>
    </location>
</feature>